<name>A0ABQ1U830_9NOCA</name>
<reference evidence="2" key="1">
    <citation type="journal article" date="2019" name="Int. J. Syst. Evol. Microbiol.">
        <title>The Global Catalogue of Microorganisms (GCM) 10K type strain sequencing project: providing services to taxonomists for standard genome sequencing and annotation.</title>
        <authorList>
            <consortium name="The Broad Institute Genomics Platform"/>
            <consortium name="The Broad Institute Genome Sequencing Center for Infectious Disease"/>
            <person name="Wu L."/>
            <person name="Ma J."/>
        </authorList>
    </citation>
    <scope>NUCLEOTIDE SEQUENCE [LARGE SCALE GENOMIC DNA]</scope>
    <source>
        <strain evidence="2">CCM 7855</strain>
    </source>
</reference>
<evidence type="ECO:0000313" key="2">
    <source>
        <dbReference type="Proteomes" id="UP000632454"/>
    </source>
</evidence>
<organism evidence="1 2">
    <name type="scientific">Williamsia phyllosphaerae</name>
    <dbReference type="NCBI Taxonomy" id="885042"/>
    <lineage>
        <taxon>Bacteria</taxon>
        <taxon>Bacillati</taxon>
        <taxon>Actinomycetota</taxon>
        <taxon>Actinomycetes</taxon>
        <taxon>Mycobacteriales</taxon>
        <taxon>Nocardiaceae</taxon>
        <taxon>Williamsia</taxon>
    </lineage>
</organism>
<accession>A0ABQ1U830</accession>
<dbReference type="Proteomes" id="UP000632454">
    <property type="component" value="Unassembled WGS sequence"/>
</dbReference>
<protein>
    <submittedName>
        <fullName evidence="1">Uncharacterized protein</fullName>
    </submittedName>
</protein>
<proteinExistence type="predicted"/>
<evidence type="ECO:0000313" key="1">
    <source>
        <dbReference type="EMBL" id="GGF11095.1"/>
    </source>
</evidence>
<sequence length="59" mass="6301">MSVNPTITVWPTHPCVNTGGRVLLGRIDWLTAALSHSGYDDVASVTGNVLGRPLDQIID</sequence>
<comment type="caution">
    <text evidence="1">The sequence shown here is derived from an EMBL/GenBank/DDBJ whole genome shotgun (WGS) entry which is preliminary data.</text>
</comment>
<dbReference type="EMBL" id="BMCS01000001">
    <property type="protein sequence ID" value="GGF11095.1"/>
    <property type="molecule type" value="Genomic_DNA"/>
</dbReference>
<gene>
    <name evidence="1" type="ORF">GCM10007298_03850</name>
</gene>
<keyword evidence="2" id="KW-1185">Reference proteome</keyword>